<accession>A0A1M6YGI3</accession>
<sequence length="73" mass="8487">MIVAYLRDGAGYAPAQPYQQDLLADDWEIVRVDVFDEKKTEPETSSPPERHYFTEEDVKGKTGLEILEMIRKR</sequence>
<name>A0A1M6YGI3_9BACL</name>
<reference evidence="2" key="1">
    <citation type="submission" date="2016-11" db="EMBL/GenBank/DDBJ databases">
        <authorList>
            <person name="Varghese N."/>
            <person name="Submissions S."/>
        </authorList>
    </citation>
    <scope>NUCLEOTIDE SEQUENCE [LARGE SCALE GENOMIC DNA]</scope>
    <source>
        <strain evidence="2">USBA-503</strain>
    </source>
</reference>
<dbReference type="EMBL" id="FRAF01000052">
    <property type="protein sequence ID" value="SHL17431.1"/>
    <property type="molecule type" value="Genomic_DNA"/>
</dbReference>
<gene>
    <name evidence="1" type="ORF">SAMN05443507_1525</name>
</gene>
<protein>
    <submittedName>
        <fullName evidence="1">Uncharacterized protein</fullName>
    </submittedName>
</protein>
<evidence type="ECO:0000313" key="2">
    <source>
        <dbReference type="Proteomes" id="UP000184016"/>
    </source>
</evidence>
<organism evidence="1 2">
    <name type="scientific">Alicyclobacillus tolerans</name>
    <dbReference type="NCBI Taxonomy" id="90970"/>
    <lineage>
        <taxon>Bacteria</taxon>
        <taxon>Bacillati</taxon>
        <taxon>Bacillota</taxon>
        <taxon>Bacilli</taxon>
        <taxon>Bacillales</taxon>
        <taxon>Alicyclobacillaceae</taxon>
        <taxon>Alicyclobacillus</taxon>
    </lineage>
</organism>
<dbReference type="AlphaFoldDB" id="A0A1M6YGI3"/>
<dbReference type="Proteomes" id="UP000184016">
    <property type="component" value="Unassembled WGS sequence"/>
</dbReference>
<evidence type="ECO:0000313" key="1">
    <source>
        <dbReference type="EMBL" id="SHL17431.1"/>
    </source>
</evidence>
<keyword evidence="2" id="KW-1185">Reference proteome</keyword>
<proteinExistence type="predicted"/>
<dbReference type="STRING" id="1830138.SAMN05443507_1525"/>